<dbReference type="AlphaFoldDB" id="A0A1N7IAY0"/>
<dbReference type="Proteomes" id="UP000186106">
    <property type="component" value="Unassembled WGS sequence"/>
</dbReference>
<accession>A0A1N7IAY0</accession>
<name>A0A1N7IAY0_9FLAO</name>
<reference evidence="1 2" key="1">
    <citation type="submission" date="2017-01" db="EMBL/GenBank/DDBJ databases">
        <authorList>
            <person name="Mah S.A."/>
            <person name="Swanson W.J."/>
            <person name="Moy G.W."/>
            <person name="Vacquier V.D."/>
        </authorList>
    </citation>
    <scope>NUCLEOTIDE SEQUENCE [LARGE SCALE GENOMIC DNA]</scope>
    <source>
        <strain evidence="1 2">DSM 16927</strain>
    </source>
</reference>
<dbReference type="STRING" id="112234.SAMN05421768_103654"/>
<dbReference type="EMBL" id="FTNZ01000003">
    <property type="protein sequence ID" value="SIS34228.1"/>
    <property type="molecule type" value="Genomic_DNA"/>
</dbReference>
<protein>
    <submittedName>
        <fullName evidence="1">Uncharacterized protein</fullName>
    </submittedName>
</protein>
<organism evidence="1 2">
    <name type="scientific">Chryseobacterium joostei</name>
    <dbReference type="NCBI Taxonomy" id="112234"/>
    <lineage>
        <taxon>Bacteria</taxon>
        <taxon>Pseudomonadati</taxon>
        <taxon>Bacteroidota</taxon>
        <taxon>Flavobacteriia</taxon>
        <taxon>Flavobacteriales</taxon>
        <taxon>Weeksellaceae</taxon>
        <taxon>Chryseobacterium group</taxon>
        <taxon>Chryseobacterium</taxon>
    </lineage>
</organism>
<gene>
    <name evidence="1" type="ORF">SAMN05421768_103654</name>
</gene>
<evidence type="ECO:0000313" key="1">
    <source>
        <dbReference type="EMBL" id="SIS34228.1"/>
    </source>
</evidence>
<sequence length="51" mass="5889">MDLNNGFFLGKDNSGFIIWNQKEVKRLMSKDFKEAVIESKLLTKNVNKNGK</sequence>
<evidence type="ECO:0000313" key="2">
    <source>
        <dbReference type="Proteomes" id="UP000186106"/>
    </source>
</evidence>
<proteinExistence type="predicted"/>